<gene>
    <name evidence="2" type="primary">ORF14612</name>
</gene>
<dbReference type="EMBL" id="HACG01004974">
    <property type="protein sequence ID" value="CEK51839.1"/>
    <property type="molecule type" value="Transcribed_RNA"/>
</dbReference>
<protein>
    <submittedName>
        <fullName evidence="2">Uncharacterized protein</fullName>
    </submittedName>
</protein>
<proteinExistence type="predicted"/>
<organism evidence="2">
    <name type="scientific">Arion vulgaris</name>
    <dbReference type="NCBI Taxonomy" id="1028688"/>
    <lineage>
        <taxon>Eukaryota</taxon>
        <taxon>Metazoa</taxon>
        <taxon>Spiralia</taxon>
        <taxon>Lophotrochozoa</taxon>
        <taxon>Mollusca</taxon>
        <taxon>Gastropoda</taxon>
        <taxon>Heterobranchia</taxon>
        <taxon>Euthyneura</taxon>
        <taxon>Panpulmonata</taxon>
        <taxon>Eupulmonata</taxon>
        <taxon>Stylommatophora</taxon>
        <taxon>Helicina</taxon>
        <taxon>Arionoidea</taxon>
        <taxon>Arionidae</taxon>
        <taxon>Arion</taxon>
    </lineage>
</organism>
<sequence length="153" mass="16618">DDEEDDLFGSMAASVIKKKPQGIVGLTVEGYNEGEKVEEKKVEDEQLRKKATPEKKLPPGAVSMFGKGPNPLVDALKKQQQQPPSSDEEENPGWTEEDRSSRSSSIHSTSSSSLPPALKVGDGAKNTSSSLSQVSSHLTDIRDDDYLFTSKLK</sequence>
<dbReference type="AlphaFoldDB" id="A0A0B6Y6Q4"/>
<name>A0A0B6Y6Q4_9EUPU</name>
<feature type="compositionally biased region" description="Basic and acidic residues" evidence="1">
    <location>
        <begin position="33"/>
        <end position="57"/>
    </location>
</feature>
<evidence type="ECO:0000256" key="1">
    <source>
        <dbReference type="SAM" id="MobiDB-lite"/>
    </source>
</evidence>
<evidence type="ECO:0000313" key="2">
    <source>
        <dbReference type="EMBL" id="CEK51839.1"/>
    </source>
</evidence>
<feature type="compositionally biased region" description="Low complexity" evidence="1">
    <location>
        <begin position="102"/>
        <end position="113"/>
    </location>
</feature>
<feature type="non-terminal residue" evidence="2">
    <location>
        <position position="153"/>
    </location>
</feature>
<reference evidence="2" key="1">
    <citation type="submission" date="2014-12" db="EMBL/GenBank/DDBJ databases">
        <title>Insight into the proteome of Arion vulgaris.</title>
        <authorList>
            <person name="Aradska J."/>
            <person name="Bulat T."/>
            <person name="Smidak R."/>
            <person name="Sarate P."/>
            <person name="Gangsoo J."/>
            <person name="Sialana F."/>
            <person name="Bilban M."/>
            <person name="Lubec G."/>
        </authorList>
    </citation>
    <scope>NUCLEOTIDE SEQUENCE</scope>
    <source>
        <tissue evidence="2">Skin</tissue>
    </source>
</reference>
<accession>A0A0B6Y6Q4</accession>
<feature type="region of interest" description="Disordered" evidence="1">
    <location>
        <begin position="32"/>
        <end position="153"/>
    </location>
</feature>
<feature type="non-terminal residue" evidence="2">
    <location>
        <position position="1"/>
    </location>
</feature>